<dbReference type="PROSITE" id="PS50928">
    <property type="entry name" value="ABC_TM1"/>
    <property type="match status" value="1"/>
</dbReference>
<dbReference type="EMBL" id="NKUB01000015">
    <property type="protein sequence ID" value="PYD69077.1"/>
    <property type="molecule type" value="Genomic_DNA"/>
</dbReference>
<keyword evidence="3" id="KW-1003">Cell membrane</keyword>
<dbReference type="GO" id="GO:0015031">
    <property type="term" value="P:protein transport"/>
    <property type="evidence" value="ECO:0007669"/>
    <property type="project" value="UniProtKB-KW"/>
</dbReference>
<keyword evidence="7 9" id="KW-1133">Transmembrane helix</keyword>
<comment type="similarity">
    <text evidence="9">Belongs to the binding-protein-dependent transport system permease family.</text>
</comment>
<feature type="transmembrane region" description="Helical" evidence="9">
    <location>
        <begin position="94"/>
        <end position="112"/>
    </location>
</feature>
<evidence type="ECO:0000256" key="5">
    <source>
        <dbReference type="ARBA" id="ARBA00022856"/>
    </source>
</evidence>
<keyword evidence="12" id="KW-1185">Reference proteome</keyword>
<dbReference type="GO" id="GO:0055085">
    <property type="term" value="P:transmembrane transport"/>
    <property type="evidence" value="ECO:0007669"/>
    <property type="project" value="InterPro"/>
</dbReference>
<proteinExistence type="inferred from homology"/>
<dbReference type="InterPro" id="IPR050366">
    <property type="entry name" value="BP-dependent_transpt_permease"/>
</dbReference>
<gene>
    <name evidence="11" type="ORF">CFR76_11845</name>
</gene>
<dbReference type="RefSeq" id="WP_110557223.1">
    <property type="nucleotide sequence ID" value="NZ_NKUB01000015.1"/>
</dbReference>
<dbReference type="InterPro" id="IPR025966">
    <property type="entry name" value="OppC_N"/>
</dbReference>
<keyword evidence="4 9" id="KW-0812">Transmembrane</keyword>
<name>A0A2V4QZX7_9PROT</name>
<keyword evidence="5" id="KW-0571">Peptide transport</keyword>
<dbReference type="Proteomes" id="UP000247371">
    <property type="component" value="Unassembled WGS sequence"/>
</dbReference>
<dbReference type="Pfam" id="PF00528">
    <property type="entry name" value="BPD_transp_1"/>
    <property type="match status" value="1"/>
</dbReference>
<evidence type="ECO:0000256" key="8">
    <source>
        <dbReference type="ARBA" id="ARBA00023136"/>
    </source>
</evidence>
<feature type="transmembrane region" description="Helical" evidence="9">
    <location>
        <begin position="26"/>
        <end position="48"/>
    </location>
</feature>
<dbReference type="Gene3D" id="1.10.3720.10">
    <property type="entry name" value="MetI-like"/>
    <property type="match status" value="1"/>
</dbReference>
<dbReference type="GO" id="GO:0005886">
    <property type="term" value="C:plasma membrane"/>
    <property type="evidence" value="ECO:0007669"/>
    <property type="project" value="UniProtKB-SubCell"/>
</dbReference>
<evidence type="ECO:0000256" key="1">
    <source>
        <dbReference type="ARBA" id="ARBA00004651"/>
    </source>
</evidence>
<evidence type="ECO:0000313" key="12">
    <source>
        <dbReference type="Proteomes" id="UP000247371"/>
    </source>
</evidence>
<organism evidence="11 12">
    <name type="scientific">Komagataeibacter swingsii</name>
    <dbReference type="NCBI Taxonomy" id="215220"/>
    <lineage>
        <taxon>Bacteria</taxon>
        <taxon>Pseudomonadati</taxon>
        <taxon>Pseudomonadota</taxon>
        <taxon>Alphaproteobacteria</taxon>
        <taxon>Acetobacterales</taxon>
        <taxon>Acetobacteraceae</taxon>
        <taxon>Komagataeibacter</taxon>
    </lineage>
</organism>
<evidence type="ECO:0000256" key="3">
    <source>
        <dbReference type="ARBA" id="ARBA00022475"/>
    </source>
</evidence>
<sequence length="293" mass="31327">MTGFVRRSRGLMGALTRMVMPDGDRVATVSLVFVLGMIVACTAGPWLLPFSARHIDLQHHFLPPFSGAHLLGTDEIGRDSLARLLMGGRASLEVGLIATGISATIGTFAGILTGTGLGGWPVRWLLQAIVSLTLCFPAIFLLLTLASIMGPSVPTIIIIISFVIWTETTRVADIQTRTLMQKDFVTAAIGMGATPFYIITREILPNVLPAVTVTSTLNLARAILLESYVSYLGYGVQPPDPSWGSLLNNAQEYLVSDPWLAILPGLAITLTVTAIGFVGEAVRDGLGLKRERA</sequence>
<protein>
    <submittedName>
        <fullName evidence="11">Peptide ABC transporter permease</fullName>
    </submittedName>
</protein>
<comment type="caution">
    <text evidence="11">The sequence shown here is derived from an EMBL/GenBank/DDBJ whole genome shotgun (WGS) entry which is preliminary data.</text>
</comment>
<reference evidence="11 12" key="1">
    <citation type="submission" date="2017-07" db="EMBL/GenBank/DDBJ databases">
        <title>A draft genome sequence of Komagataeibacter swingsii LMG 22125.</title>
        <authorList>
            <person name="Skraban J."/>
            <person name="Cleenwerck I."/>
            <person name="Vandamme P."/>
            <person name="Trcek J."/>
        </authorList>
    </citation>
    <scope>NUCLEOTIDE SEQUENCE [LARGE SCALE GENOMIC DNA]</scope>
    <source>
        <strain evidence="11 12">LMG 22125</strain>
    </source>
</reference>
<evidence type="ECO:0000313" key="11">
    <source>
        <dbReference type="EMBL" id="PYD69077.1"/>
    </source>
</evidence>
<evidence type="ECO:0000259" key="10">
    <source>
        <dbReference type="PROSITE" id="PS50928"/>
    </source>
</evidence>
<evidence type="ECO:0000256" key="2">
    <source>
        <dbReference type="ARBA" id="ARBA00022448"/>
    </source>
</evidence>
<dbReference type="GO" id="GO:0015833">
    <property type="term" value="P:peptide transport"/>
    <property type="evidence" value="ECO:0007669"/>
    <property type="project" value="UniProtKB-KW"/>
</dbReference>
<dbReference type="Pfam" id="PF12911">
    <property type="entry name" value="OppC_N"/>
    <property type="match status" value="1"/>
</dbReference>
<dbReference type="CDD" id="cd06261">
    <property type="entry name" value="TM_PBP2"/>
    <property type="match status" value="1"/>
</dbReference>
<feature type="transmembrane region" description="Helical" evidence="9">
    <location>
        <begin position="259"/>
        <end position="282"/>
    </location>
</feature>
<dbReference type="SUPFAM" id="SSF161098">
    <property type="entry name" value="MetI-like"/>
    <property type="match status" value="1"/>
</dbReference>
<evidence type="ECO:0000256" key="7">
    <source>
        <dbReference type="ARBA" id="ARBA00022989"/>
    </source>
</evidence>
<dbReference type="AlphaFoldDB" id="A0A2V4QZX7"/>
<dbReference type="InterPro" id="IPR035906">
    <property type="entry name" value="MetI-like_sf"/>
</dbReference>
<keyword evidence="8 9" id="KW-0472">Membrane</keyword>
<accession>A0A2V4QZX7</accession>
<feature type="transmembrane region" description="Helical" evidence="9">
    <location>
        <begin position="124"/>
        <end position="146"/>
    </location>
</feature>
<keyword evidence="2 9" id="KW-0813">Transport</keyword>
<feature type="transmembrane region" description="Helical" evidence="9">
    <location>
        <begin position="152"/>
        <end position="172"/>
    </location>
</feature>
<evidence type="ECO:0000256" key="4">
    <source>
        <dbReference type="ARBA" id="ARBA00022692"/>
    </source>
</evidence>
<evidence type="ECO:0000256" key="6">
    <source>
        <dbReference type="ARBA" id="ARBA00022927"/>
    </source>
</evidence>
<dbReference type="InterPro" id="IPR000515">
    <property type="entry name" value="MetI-like"/>
</dbReference>
<comment type="subcellular location">
    <subcellularLocation>
        <location evidence="1 9">Cell membrane</location>
        <topology evidence="1 9">Multi-pass membrane protein</topology>
    </subcellularLocation>
</comment>
<dbReference type="PANTHER" id="PTHR43386:SF1">
    <property type="entry name" value="D,D-DIPEPTIDE TRANSPORT SYSTEM PERMEASE PROTEIN DDPC-RELATED"/>
    <property type="match status" value="1"/>
</dbReference>
<feature type="domain" description="ABC transmembrane type-1" evidence="10">
    <location>
        <begin position="88"/>
        <end position="279"/>
    </location>
</feature>
<evidence type="ECO:0000256" key="9">
    <source>
        <dbReference type="RuleBase" id="RU363032"/>
    </source>
</evidence>
<keyword evidence="6" id="KW-0653">Protein transport</keyword>
<dbReference type="PANTHER" id="PTHR43386">
    <property type="entry name" value="OLIGOPEPTIDE TRANSPORT SYSTEM PERMEASE PROTEIN APPC"/>
    <property type="match status" value="1"/>
</dbReference>